<gene>
    <name evidence="1" type="ORF">BcepF1.017</name>
</gene>
<reference evidence="1 2" key="1">
    <citation type="submission" date="2006-12" db="EMBL/GenBank/DDBJ databases">
        <title>Genomic analysis of Burkholderia ambifaria phage BcepF1, a member of the Bcep781- like phage supergroup.</title>
        <authorList>
            <person name="Summer E.J."/>
            <person name="Robinson S."/>
            <person name="Haines C."/>
            <person name="Adams B."/>
            <person name="Daggett M."/>
            <person name="Landua J."/>
            <person name="Swanson S."/>
            <person name="Vorndam W."/>
            <person name="Morrison W."/>
            <person name="Nail K."/>
            <person name="Gonzalez C."/>
            <person name="Young R."/>
        </authorList>
    </citation>
    <scope>NUCLEOTIDE SEQUENCE [LARGE SCALE GENOMIC DNA]</scope>
</reference>
<sequence length="244" mass="27574">MTKQKRSNGSVMRTRPCCVEGCEKPAYINFRCHEHHRRFLLGFQTEDVPAETRDLVRELFKTPKTVRQVADLTGIDAATVVSAAWQSGATILFNLPDGAAVFSTARVEGIASYRLVAEIMQLSPGMSCTAIARLAQRSNAATRRIVREFHENGLAHISGWNPIRHGHEPRYMFWAGKDAPKPAPLTSQQVSERYYRKNRTSTEFKIKRANRRRAEKLTKNVQRDPMIAAFFGPSSKSVDHEMIS</sequence>
<keyword evidence="2" id="KW-1185">Reference proteome</keyword>
<evidence type="ECO:0000313" key="1">
    <source>
        <dbReference type="EMBL" id="ABL96748.1"/>
    </source>
</evidence>
<accession>A1YZS1</accession>
<dbReference type="GeneID" id="4818262"/>
<dbReference type="RefSeq" id="YP_001039701.1">
    <property type="nucleotide sequence ID" value="NC_009015.1"/>
</dbReference>
<name>A1YZS1_9CAUD</name>
<evidence type="ECO:0000313" key="2">
    <source>
        <dbReference type="Proteomes" id="UP000001793"/>
    </source>
</evidence>
<dbReference type="EMBL" id="EF153632">
    <property type="protein sequence ID" value="ABL96748.1"/>
    <property type="molecule type" value="Genomic_DNA"/>
</dbReference>
<dbReference type="KEGG" id="vg:4818262"/>
<dbReference type="Proteomes" id="UP000001793">
    <property type="component" value="Segment"/>
</dbReference>
<protein>
    <submittedName>
        <fullName evidence="1">Uncharacterized protein</fullName>
    </submittedName>
</protein>
<proteinExistence type="predicted"/>
<organism evidence="1 2">
    <name type="scientific">Burkholderia phage BcepF1</name>
    <dbReference type="NCBI Taxonomy" id="2886897"/>
    <lineage>
        <taxon>Viruses</taxon>
        <taxon>Duplodnaviria</taxon>
        <taxon>Heunggongvirae</taxon>
        <taxon>Uroviricota</taxon>
        <taxon>Caudoviricetes</taxon>
        <taxon>Lindbergviridae</taxon>
        <taxon>Bcepfunavirus</taxon>
        <taxon>Bcepfunavirus bcepF1</taxon>
    </lineage>
</organism>